<keyword evidence="2" id="KW-1185">Reference proteome</keyword>
<dbReference type="Proteomes" id="UP000789405">
    <property type="component" value="Unassembled WGS sequence"/>
</dbReference>
<gene>
    <name evidence="1" type="ORF">DERYTH_LOCUS1932</name>
</gene>
<protein>
    <submittedName>
        <fullName evidence="1">3029_t:CDS:1</fullName>
    </submittedName>
</protein>
<name>A0A9N8WDY1_9GLOM</name>
<dbReference type="AlphaFoldDB" id="A0A9N8WDY1"/>
<dbReference type="EMBL" id="CAJVPY010000577">
    <property type="protein sequence ID" value="CAG8481168.1"/>
    <property type="molecule type" value="Genomic_DNA"/>
</dbReference>
<sequence>MPGADKRSKIIVHFSGTFLGKKTLNIGFRSLIADWKDITFIDLTTDWRGPAFGDLTVKNYV</sequence>
<accession>A0A9N8WDY1</accession>
<evidence type="ECO:0000313" key="1">
    <source>
        <dbReference type="EMBL" id="CAG8481168.1"/>
    </source>
</evidence>
<organism evidence="1 2">
    <name type="scientific">Dentiscutata erythropus</name>
    <dbReference type="NCBI Taxonomy" id="1348616"/>
    <lineage>
        <taxon>Eukaryota</taxon>
        <taxon>Fungi</taxon>
        <taxon>Fungi incertae sedis</taxon>
        <taxon>Mucoromycota</taxon>
        <taxon>Glomeromycotina</taxon>
        <taxon>Glomeromycetes</taxon>
        <taxon>Diversisporales</taxon>
        <taxon>Gigasporaceae</taxon>
        <taxon>Dentiscutata</taxon>
    </lineage>
</organism>
<reference evidence="1" key="1">
    <citation type="submission" date="2021-06" db="EMBL/GenBank/DDBJ databases">
        <authorList>
            <person name="Kallberg Y."/>
            <person name="Tangrot J."/>
            <person name="Rosling A."/>
        </authorList>
    </citation>
    <scope>NUCLEOTIDE SEQUENCE</scope>
    <source>
        <strain evidence="1">MA453B</strain>
    </source>
</reference>
<evidence type="ECO:0000313" key="2">
    <source>
        <dbReference type="Proteomes" id="UP000789405"/>
    </source>
</evidence>
<comment type="caution">
    <text evidence="1">The sequence shown here is derived from an EMBL/GenBank/DDBJ whole genome shotgun (WGS) entry which is preliminary data.</text>
</comment>
<proteinExistence type="predicted"/>